<feature type="compositionally biased region" description="Basic and acidic residues" evidence="1">
    <location>
        <begin position="488"/>
        <end position="497"/>
    </location>
</feature>
<evidence type="ECO:0000256" key="2">
    <source>
        <dbReference type="SAM" id="Phobius"/>
    </source>
</evidence>
<organism evidence="3 4">
    <name type="scientific">Macrolepiota fuliginosa MF-IS2</name>
    <dbReference type="NCBI Taxonomy" id="1400762"/>
    <lineage>
        <taxon>Eukaryota</taxon>
        <taxon>Fungi</taxon>
        <taxon>Dikarya</taxon>
        <taxon>Basidiomycota</taxon>
        <taxon>Agaricomycotina</taxon>
        <taxon>Agaricomycetes</taxon>
        <taxon>Agaricomycetidae</taxon>
        <taxon>Agaricales</taxon>
        <taxon>Agaricineae</taxon>
        <taxon>Agaricaceae</taxon>
        <taxon>Macrolepiota</taxon>
    </lineage>
</organism>
<keyword evidence="2" id="KW-0812">Transmembrane</keyword>
<keyword evidence="2" id="KW-0472">Membrane</keyword>
<sequence>MYPEEVERGKRRFFAPKDQEDTVLEPLTMRFEAPWEPSGWKSILHPEGQRYFWHEEKRVITEAYIYTPDIFNEILRHLAKIENFIERMRPSDILGHHDLVLDLSPITSERGGYACGYYFVNHKERSIFWLQAYPASALGVWMPECGHKSKLHLKHEIEAQYWTHCHLFPTTLTVDLPLVAELRDTILHNIGDTLTSPTSTAPYSHEDLNRMLSWVNSLKKNLDNLYLGSTCLVGRLMFIFARERFFHFYGEPAVRLNRGVSVYGTVRKRTMLIQILSPLLFAAPLQNLISLEKIWVDELMHEPTWKVLINKFNDQWQEFILFATVMLNANVAFLAIQSIDQVTPPARRRPDQIASYVSVVASVGSIIIGLLLIKMNRVRLQDTTPDAIRFINARSSKVLGLETLAIMYSLPFALLITIAFVVAFCLNCFQGTTSATRGVVGAACLLVTILVVWCIWVGWDKSIHQQPNAIEETRVRPEKNMNAVDSGEENRCNEKEGQGVGAPAEQQPGRRSVDAPSPRQRIGSPHDLQINLDDTPSREGVTEYKRVWDRLNERWKGVWSGQFNIGLRWPRPRGVSEDSGATAVAVV</sequence>
<feature type="transmembrane region" description="Helical" evidence="2">
    <location>
        <begin position="316"/>
        <end position="336"/>
    </location>
</feature>
<keyword evidence="4" id="KW-1185">Reference proteome</keyword>
<evidence type="ECO:0000313" key="4">
    <source>
        <dbReference type="Proteomes" id="UP000807342"/>
    </source>
</evidence>
<keyword evidence="2" id="KW-1133">Transmembrane helix</keyword>
<name>A0A9P5X6G7_9AGAR</name>
<evidence type="ECO:0000256" key="1">
    <source>
        <dbReference type="SAM" id="MobiDB-lite"/>
    </source>
</evidence>
<reference evidence="3" key="1">
    <citation type="submission" date="2020-11" db="EMBL/GenBank/DDBJ databases">
        <authorList>
            <consortium name="DOE Joint Genome Institute"/>
            <person name="Ahrendt S."/>
            <person name="Riley R."/>
            <person name="Andreopoulos W."/>
            <person name="Labutti K."/>
            <person name="Pangilinan J."/>
            <person name="Ruiz-Duenas F.J."/>
            <person name="Barrasa J.M."/>
            <person name="Sanchez-Garcia M."/>
            <person name="Camarero S."/>
            <person name="Miyauchi S."/>
            <person name="Serrano A."/>
            <person name="Linde D."/>
            <person name="Babiker R."/>
            <person name="Drula E."/>
            <person name="Ayuso-Fernandez I."/>
            <person name="Pacheco R."/>
            <person name="Padilla G."/>
            <person name="Ferreira P."/>
            <person name="Barriuso J."/>
            <person name="Kellner H."/>
            <person name="Castanera R."/>
            <person name="Alfaro M."/>
            <person name="Ramirez L."/>
            <person name="Pisabarro A.G."/>
            <person name="Kuo A."/>
            <person name="Tritt A."/>
            <person name="Lipzen A."/>
            <person name="He G."/>
            <person name="Yan M."/>
            <person name="Ng V."/>
            <person name="Cullen D."/>
            <person name="Martin F."/>
            <person name="Rosso M.-N."/>
            <person name="Henrissat B."/>
            <person name="Hibbett D."/>
            <person name="Martinez A.T."/>
            <person name="Grigoriev I.V."/>
        </authorList>
    </citation>
    <scope>NUCLEOTIDE SEQUENCE</scope>
    <source>
        <strain evidence="3">MF-IS2</strain>
    </source>
</reference>
<dbReference type="OrthoDB" id="2657661at2759"/>
<evidence type="ECO:0008006" key="5">
    <source>
        <dbReference type="Google" id="ProtNLM"/>
    </source>
</evidence>
<proteinExistence type="predicted"/>
<feature type="transmembrane region" description="Helical" evidence="2">
    <location>
        <begin position="438"/>
        <end position="459"/>
    </location>
</feature>
<feature type="transmembrane region" description="Helical" evidence="2">
    <location>
        <begin position="405"/>
        <end position="426"/>
    </location>
</feature>
<dbReference type="AlphaFoldDB" id="A0A9P5X6G7"/>
<protein>
    <recommendedName>
        <fullName evidence="5">WW domain-containing protein</fullName>
    </recommendedName>
</protein>
<dbReference type="Proteomes" id="UP000807342">
    <property type="component" value="Unassembled WGS sequence"/>
</dbReference>
<feature type="region of interest" description="Disordered" evidence="1">
    <location>
        <begin position="474"/>
        <end position="535"/>
    </location>
</feature>
<dbReference type="EMBL" id="MU151392">
    <property type="protein sequence ID" value="KAF9444236.1"/>
    <property type="molecule type" value="Genomic_DNA"/>
</dbReference>
<feature type="transmembrane region" description="Helical" evidence="2">
    <location>
        <begin position="356"/>
        <end position="373"/>
    </location>
</feature>
<comment type="caution">
    <text evidence="3">The sequence shown here is derived from an EMBL/GenBank/DDBJ whole genome shotgun (WGS) entry which is preliminary data.</text>
</comment>
<gene>
    <name evidence="3" type="ORF">P691DRAFT_763579</name>
</gene>
<evidence type="ECO:0000313" key="3">
    <source>
        <dbReference type="EMBL" id="KAF9444236.1"/>
    </source>
</evidence>
<accession>A0A9P5X6G7</accession>